<evidence type="ECO:0000313" key="2">
    <source>
        <dbReference type="EMBL" id="KAF9763646.1"/>
    </source>
</evidence>
<comment type="caution">
    <text evidence="2">The sequence shown here is derived from an EMBL/GenBank/DDBJ whole genome shotgun (WGS) entry which is preliminary data.</text>
</comment>
<feature type="chain" id="PRO_5040224950" evidence="1">
    <location>
        <begin position="20"/>
        <end position="355"/>
    </location>
</feature>
<proteinExistence type="predicted"/>
<evidence type="ECO:0000256" key="1">
    <source>
        <dbReference type="SAM" id="SignalP"/>
    </source>
</evidence>
<dbReference type="EMBL" id="SBJO01000064">
    <property type="protein sequence ID" value="KAF9763646.1"/>
    <property type="molecule type" value="Genomic_DNA"/>
</dbReference>
<protein>
    <submittedName>
        <fullName evidence="2">Uncharacterized protein</fullName>
    </submittedName>
</protein>
<keyword evidence="1" id="KW-0732">Signal</keyword>
<sequence length="355" mass="42157">MKFLSVIFFYFYLISCRISYEIDVAAYFEHNVWDIRNQNNRLIANPNLDHIHLSYSKVSNEIISSDKVNYDIENNKVCMCLNWLGFINEIKQNRTILLQYDFSDNNNTSTFDVYITKRYASLEMENKDHVSLKTLLNTFDLEQLKKSLFRFLKDLKENVNISELKDFITTSFDVLKYKLFFYKNYVECQDAVFKIYKEVELNHRNLESTFKNFIDLFCKTKGKFFDEVKGNEKIMCRIYNDAYKAIADAHNFINGFSKNFEAIIPKTIIYNQVLSESEIINVYKSIEILIDINFEDSEIILYDEHEIALEGLQIHKRINNSIFLPVEDIKKSKVYYVEVICGKSTTKTIYLRQYL</sequence>
<reference evidence="2 3" key="1">
    <citation type="journal article" date="2020" name="Genome Biol. Evol.">
        <title>Comparative genomics of strictly vertically transmitted, feminizing microsporidia endosymbionts of amphipod crustaceans.</title>
        <authorList>
            <person name="Cormier A."/>
            <person name="Chebbi M.A."/>
            <person name="Giraud I."/>
            <person name="Wattier R."/>
            <person name="Teixeira M."/>
            <person name="Gilbert C."/>
            <person name="Rigaud T."/>
            <person name="Cordaux R."/>
        </authorList>
    </citation>
    <scope>NUCLEOTIDE SEQUENCE [LARGE SCALE GENOMIC DNA]</scope>
    <source>
        <strain evidence="2 3">Ou3-Ou53</strain>
    </source>
</reference>
<dbReference type="Proteomes" id="UP000740883">
    <property type="component" value="Unassembled WGS sequence"/>
</dbReference>
<gene>
    <name evidence="2" type="ORF">NGRA_1154</name>
</gene>
<feature type="signal peptide" evidence="1">
    <location>
        <begin position="1"/>
        <end position="19"/>
    </location>
</feature>
<keyword evidence="3" id="KW-1185">Reference proteome</keyword>
<organism evidence="2 3">
    <name type="scientific">Nosema granulosis</name>
    <dbReference type="NCBI Taxonomy" id="83296"/>
    <lineage>
        <taxon>Eukaryota</taxon>
        <taxon>Fungi</taxon>
        <taxon>Fungi incertae sedis</taxon>
        <taxon>Microsporidia</taxon>
        <taxon>Nosematidae</taxon>
        <taxon>Nosema</taxon>
    </lineage>
</organism>
<accession>A0A9P6H1P8</accession>
<evidence type="ECO:0000313" key="3">
    <source>
        <dbReference type="Proteomes" id="UP000740883"/>
    </source>
</evidence>
<name>A0A9P6H1P8_9MICR</name>
<dbReference type="AlphaFoldDB" id="A0A9P6H1P8"/>